<protein>
    <submittedName>
        <fullName evidence="1">SDR family oxidoreductase</fullName>
    </submittedName>
</protein>
<dbReference type="Pfam" id="PF13561">
    <property type="entry name" value="adh_short_C2"/>
    <property type="match status" value="1"/>
</dbReference>
<accession>A0ABU3RDL8</accession>
<evidence type="ECO:0000313" key="1">
    <source>
        <dbReference type="EMBL" id="MDU0202340.1"/>
    </source>
</evidence>
<evidence type="ECO:0000313" key="2">
    <source>
        <dbReference type="Proteomes" id="UP001260980"/>
    </source>
</evidence>
<dbReference type="InterPro" id="IPR036291">
    <property type="entry name" value="NAD(P)-bd_dom_sf"/>
</dbReference>
<gene>
    <name evidence="1" type="ORF">RQP52_14645</name>
</gene>
<dbReference type="InterPro" id="IPR002347">
    <property type="entry name" value="SDR_fam"/>
</dbReference>
<proteinExistence type="predicted"/>
<name>A0ABU3RDL8_9BACL</name>
<dbReference type="SUPFAM" id="SSF51735">
    <property type="entry name" value="NAD(P)-binding Rossmann-fold domains"/>
    <property type="match status" value="1"/>
</dbReference>
<dbReference type="EMBL" id="JAWCUD010000004">
    <property type="protein sequence ID" value="MDU0202340.1"/>
    <property type="molecule type" value="Genomic_DNA"/>
</dbReference>
<comment type="caution">
    <text evidence="1">The sequence shown here is derived from an EMBL/GenBank/DDBJ whole genome shotgun (WGS) entry which is preliminary data.</text>
</comment>
<keyword evidence="2" id="KW-1185">Reference proteome</keyword>
<organism evidence="1 2">
    <name type="scientific">Paenibacillus violae</name>
    <dbReference type="NCBI Taxonomy" id="3077234"/>
    <lineage>
        <taxon>Bacteria</taxon>
        <taxon>Bacillati</taxon>
        <taxon>Bacillota</taxon>
        <taxon>Bacilli</taxon>
        <taxon>Bacillales</taxon>
        <taxon>Paenibacillaceae</taxon>
        <taxon>Paenibacillus</taxon>
    </lineage>
</organism>
<reference evidence="1 2" key="1">
    <citation type="submission" date="2023-10" db="EMBL/GenBank/DDBJ databases">
        <title>Paenibacillus strain PFR10 Genome sequencing and assembly.</title>
        <authorList>
            <person name="Kim I."/>
        </authorList>
    </citation>
    <scope>NUCLEOTIDE SEQUENCE [LARGE SCALE GENOMIC DNA]</scope>
    <source>
        <strain evidence="1 2">PFR10</strain>
    </source>
</reference>
<dbReference type="Gene3D" id="3.40.50.720">
    <property type="entry name" value="NAD(P)-binding Rossmann-like Domain"/>
    <property type="match status" value="1"/>
</dbReference>
<dbReference type="Proteomes" id="UP001260980">
    <property type="component" value="Unassembled WGS sequence"/>
</dbReference>
<sequence length="42" mass="4291">MARATASAAIDLAPHGIRVNCIGPGAIDTRDGSLEPLHVVSH</sequence>